<sequence length="177" mass="19229">MLNKKPLTWQTITLHWITGLAFIGVFALGLYMVDLPRSPEKFEWYGIHKSLGAIILVVALIRLVWRLKEGALPPASEMPAWQDKAAKAVHGILLLATLAMPISGIAMSAGGGRAVDIFGWVIIAEGPETPWLQEIGSTIHHSAVEILIAVFVLHVAGAIKHQVVDKDGTISRMLGRS</sequence>
<dbReference type="GO" id="GO:0009055">
    <property type="term" value="F:electron transfer activity"/>
    <property type="evidence" value="ECO:0007669"/>
    <property type="project" value="InterPro"/>
</dbReference>
<keyword evidence="6 13" id="KW-0812">Transmembrane</keyword>
<dbReference type="InterPro" id="IPR052168">
    <property type="entry name" value="Cytochrome_b561_oxidase"/>
</dbReference>
<evidence type="ECO:0000313" key="15">
    <source>
        <dbReference type="EMBL" id="KIF51702.1"/>
    </source>
</evidence>
<evidence type="ECO:0000256" key="9">
    <source>
        <dbReference type="ARBA" id="ARBA00022989"/>
    </source>
</evidence>
<keyword evidence="11 13" id="KW-0472">Membrane</keyword>
<dbReference type="AlphaFoldDB" id="A0A0C1W5L2"/>
<comment type="cofactor">
    <cofactor evidence="1">
        <name>heme b</name>
        <dbReference type="ChEBI" id="CHEBI:60344"/>
    </cofactor>
</comment>
<protein>
    <submittedName>
        <fullName evidence="15">Cytochrome B561</fullName>
    </submittedName>
</protein>
<feature type="transmembrane region" description="Helical" evidence="13">
    <location>
        <begin position="139"/>
        <end position="159"/>
    </location>
</feature>
<dbReference type="GO" id="GO:0005886">
    <property type="term" value="C:plasma membrane"/>
    <property type="evidence" value="ECO:0007669"/>
    <property type="project" value="UniProtKB-SubCell"/>
</dbReference>
<feature type="transmembrane region" description="Helical" evidence="13">
    <location>
        <begin position="12"/>
        <end position="33"/>
    </location>
</feature>
<dbReference type="RefSeq" id="WP_020197157.1">
    <property type="nucleotide sequence ID" value="NZ_BAOH01000105.1"/>
</dbReference>
<dbReference type="PANTHER" id="PTHR30529:SF7">
    <property type="entry name" value="CYTOCHROME B561 BACTERIAL_NI-HYDROGENASE DOMAIN-CONTAINING PROTEIN"/>
    <property type="match status" value="1"/>
</dbReference>
<keyword evidence="10" id="KW-0408">Iron</keyword>
<keyword evidence="5" id="KW-0349">Heme</keyword>
<dbReference type="EMBL" id="JPRD01000030">
    <property type="protein sequence ID" value="KIF51702.1"/>
    <property type="molecule type" value="Genomic_DNA"/>
</dbReference>
<evidence type="ECO:0000256" key="12">
    <source>
        <dbReference type="ARBA" id="ARBA00037975"/>
    </source>
</evidence>
<evidence type="ECO:0000256" key="10">
    <source>
        <dbReference type="ARBA" id="ARBA00023004"/>
    </source>
</evidence>
<keyword evidence="3" id="KW-0813">Transport</keyword>
<evidence type="ECO:0000259" key="14">
    <source>
        <dbReference type="Pfam" id="PF01292"/>
    </source>
</evidence>
<evidence type="ECO:0000256" key="8">
    <source>
        <dbReference type="ARBA" id="ARBA00022982"/>
    </source>
</evidence>
<evidence type="ECO:0000256" key="4">
    <source>
        <dbReference type="ARBA" id="ARBA00022475"/>
    </source>
</evidence>
<reference evidence="15 16" key="1">
    <citation type="submission" date="2014-07" db="EMBL/GenBank/DDBJ databases">
        <title>Unique and conserved regions in Vibrio harveyi and related species in comparison with the shrimp pathogen Vibrio harveyi CAIM 1792.</title>
        <authorList>
            <person name="Espinoza-Valles I."/>
            <person name="Vora G."/>
            <person name="Leekitcharoenphon P."/>
            <person name="Ussery D."/>
            <person name="Hoj L."/>
            <person name="Gomez-Gil B."/>
        </authorList>
    </citation>
    <scope>NUCLEOTIDE SEQUENCE [LARGE SCALE GENOMIC DNA]</scope>
    <source>
        <strain evidence="16">CAIM 1854 / LMG 25443</strain>
    </source>
</reference>
<dbReference type="PANTHER" id="PTHR30529">
    <property type="entry name" value="CYTOCHROME B561"/>
    <property type="match status" value="1"/>
</dbReference>
<comment type="subcellular location">
    <subcellularLocation>
        <location evidence="2">Cell membrane</location>
        <topology evidence="2">Multi-pass membrane protein</topology>
    </subcellularLocation>
</comment>
<comment type="caution">
    <text evidence="15">The sequence shown here is derived from an EMBL/GenBank/DDBJ whole genome shotgun (WGS) entry which is preliminary data.</text>
</comment>
<evidence type="ECO:0000256" key="13">
    <source>
        <dbReference type="SAM" id="Phobius"/>
    </source>
</evidence>
<keyword evidence="7" id="KW-0479">Metal-binding</keyword>
<dbReference type="Pfam" id="PF01292">
    <property type="entry name" value="Ni_hydr_CYTB"/>
    <property type="match status" value="1"/>
</dbReference>
<dbReference type="GeneID" id="47101758"/>
<evidence type="ECO:0000256" key="5">
    <source>
        <dbReference type="ARBA" id="ARBA00022617"/>
    </source>
</evidence>
<dbReference type="GO" id="GO:0022904">
    <property type="term" value="P:respiratory electron transport chain"/>
    <property type="evidence" value="ECO:0007669"/>
    <property type="project" value="InterPro"/>
</dbReference>
<evidence type="ECO:0000256" key="1">
    <source>
        <dbReference type="ARBA" id="ARBA00001970"/>
    </source>
</evidence>
<comment type="similarity">
    <text evidence="12">Belongs to the cytochrome b561 family.</text>
</comment>
<feature type="domain" description="Cytochrome b561 bacterial/Ni-hydrogenase" evidence="14">
    <location>
        <begin position="9"/>
        <end position="175"/>
    </location>
</feature>
<organism evidence="15 16">
    <name type="scientific">Vibrio owensii CAIM 1854 = LMG 25443</name>
    <dbReference type="NCBI Taxonomy" id="1229493"/>
    <lineage>
        <taxon>Bacteria</taxon>
        <taxon>Pseudomonadati</taxon>
        <taxon>Pseudomonadota</taxon>
        <taxon>Gammaproteobacteria</taxon>
        <taxon>Vibrionales</taxon>
        <taxon>Vibrionaceae</taxon>
        <taxon>Vibrio</taxon>
    </lineage>
</organism>
<keyword evidence="4" id="KW-1003">Cell membrane</keyword>
<dbReference type="InterPro" id="IPR016174">
    <property type="entry name" value="Di-haem_cyt_TM"/>
</dbReference>
<accession>A0A0C1W5L2</accession>
<dbReference type="GO" id="GO:0046872">
    <property type="term" value="F:metal ion binding"/>
    <property type="evidence" value="ECO:0007669"/>
    <property type="project" value="UniProtKB-KW"/>
</dbReference>
<proteinExistence type="inferred from homology"/>
<dbReference type="PATRIC" id="fig|1229493.5.peg.2921"/>
<evidence type="ECO:0000256" key="2">
    <source>
        <dbReference type="ARBA" id="ARBA00004651"/>
    </source>
</evidence>
<keyword evidence="9 13" id="KW-1133">Transmembrane helix</keyword>
<evidence type="ECO:0000256" key="7">
    <source>
        <dbReference type="ARBA" id="ARBA00022723"/>
    </source>
</evidence>
<evidence type="ECO:0000256" key="3">
    <source>
        <dbReference type="ARBA" id="ARBA00022448"/>
    </source>
</evidence>
<dbReference type="GO" id="GO:0020037">
    <property type="term" value="F:heme binding"/>
    <property type="evidence" value="ECO:0007669"/>
    <property type="project" value="TreeGrafter"/>
</dbReference>
<feature type="transmembrane region" description="Helical" evidence="13">
    <location>
        <begin position="85"/>
        <end position="106"/>
    </location>
</feature>
<evidence type="ECO:0000256" key="11">
    <source>
        <dbReference type="ARBA" id="ARBA00023136"/>
    </source>
</evidence>
<evidence type="ECO:0000313" key="16">
    <source>
        <dbReference type="Proteomes" id="UP000031586"/>
    </source>
</evidence>
<name>A0A0C1W5L2_9VIBR</name>
<dbReference type="InterPro" id="IPR011577">
    <property type="entry name" value="Cyt_b561_bac/Ni-Hgenase"/>
</dbReference>
<evidence type="ECO:0000256" key="6">
    <source>
        <dbReference type="ARBA" id="ARBA00022692"/>
    </source>
</evidence>
<keyword evidence="8" id="KW-0249">Electron transport</keyword>
<feature type="transmembrane region" description="Helical" evidence="13">
    <location>
        <begin position="45"/>
        <end position="65"/>
    </location>
</feature>
<dbReference type="SUPFAM" id="SSF81342">
    <property type="entry name" value="Transmembrane di-heme cytochromes"/>
    <property type="match status" value="1"/>
</dbReference>
<dbReference type="Proteomes" id="UP000031586">
    <property type="component" value="Unassembled WGS sequence"/>
</dbReference>
<gene>
    <name evidence="15" type="ORF">H735_18040</name>
</gene>